<evidence type="ECO:0000256" key="1">
    <source>
        <dbReference type="ARBA" id="ARBA00007637"/>
    </source>
</evidence>
<dbReference type="Proteomes" id="UP000721844">
    <property type="component" value="Unassembled WGS sequence"/>
</dbReference>
<evidence type="ECO:0000256" key="2">
    <source>
        <dbReference type="ARBA" id="ARBA00023002"/>
    </source>
</evidence>
<name>A0A963Z5G1_9PROT</name>
<dbReference type="AlphaFoldDB" id="A0A963Z5G1"/>
<dbReference type="CDD" id="cd08946">
    <property type="entry name" value="SDR_e"/>
    <property type="match status" value="1"/>
</dbReference>
<dbReference type="InterPro" id="IPR036291">
    <property type="entry name" value="NAD(P)-bd_dom_sf"/>
</dbReference>
<dbReference type="PANTHER" id="PTHR43103:SF5">
    <property type="entry name" value="4-EPIMERASE, PUTATIVE (AFU_ORTHOLOGUE AFUA_7G00360)-RELATED"/>
    <property type="match status" value="1"/>
</dbReference>
<comment type="caution">
    <text evidence="5">The sequence shown here is derived from an EMBL/GenBank/DDBJ whole genome shotgun (WGS) entry which is preliminary data.</text>
</comment>
<keyword evidence="2" id="KW-0560">Oxidoreductase</keyword>
<dbReference type="Pfam" id="PF01370">
    <property type="entry name" value="Epimerase"/>
    <property type="match status" value="1"/>
</dbReference>
<keyword evidence="3" id="KW-0520">NAD</keyword>
<dbReference type="Gene3D" id="3.40.50.720">
    <property type="entry name" value="NAD(P)-binding Rossmann-like Domain"/>
    <property type="match status" value="1"/>
</dbReference>
<dbReference type="InterPro" id="IPR001509">
    <property type="entry name" value="Epimerase_deHydtase"/>
</dbReference>
<organism evidence="5 6">
    <name type="scientific">Acidisoma cellulosilyticum</name>
    <dbReference type="NCBI Taxonomy" id="2802395"/>
    <lineage>
        <taxon>Bacteria</taxon>
        <taxon>Pseudomonadati</taxon>
        <taxon>Pseudomonadota</taxon>
        <taxon>Alphaproteobacteria</taxon>
        <taxon>Acetobacterales</taxon>
        <taxon>Acidocellaceae</taxon>
        <taxon>Acidisoma</taxon>
    </lineage>
</organism>
<evidence type="ECO:0000259" key="4">
    <source>
        <dbReference type="Pfam" id="PF01370"/>
    </source>
</evidence>
<evidence type="ECO:0000313" key="6">
    <source>
        <dbReference type="Proteomes" id="UP000721844"/>
    </source>
</evidence>
<accession>A0A963Z5G1</accession>
<dbReference type="RefSeq" id="WP_227308885.1">
    <property type="nucleotide sequence ID" value="NZ_JAESVA010000006.1"/>
</dbReference>
<reference evidence="5 6" key="1">
    <citation type="journal article" date="2021" name="Microorganisms">
        <title>Acidisoma silvae sp. nov. and Acidisomacellulosilytica sp. nov., Two Acidophilic Bacteria Isolated from Decaying Wood, Hydrolyzing Cellulose and Producing Poly-3-hydroxybutyrate.</title>
        <authorList>
            <person name="Mieszkin S."/>
            <person name="Pouder E."/>
            <person name="Uroz S."/>
            <person name="Simon-Colin C."/>
            <person name="Alain K."/>
        </authorList>
    </citation>
    <scope>NUCLEOTIDE SEQUENCE [LARGE SCALE GENOMIC DNA]</scope>
    <source>
        <strain evidence="5 6">HW T5.17</strain>
    </source>
</reference>
<dbReference type="PANTHER" id="PTHR43103">
    <property type="entry name" value="NUCLEOSIDE-DIPHOSPHATE-SUGAR EPIMERASE"/>
    <property type="match status" value="1"/>
</dbReference>
<comment type="similarity">
    <text evidence="1">Belongs to the NAD(P)-dependent epimerase/dehydratase family.</text>
</comment>
<gene>
    <name evidence="5" type="ORF">ACELLULO517_18390</name>
</gene>
<keyword evidence="6" id="KW-1185">Reference proteome</keyword>
<sequence length="274" mass="30698">MAHNPQPIALLTGAAGQLGRVLAQRLSACGWQLRMTDIRPFPDALPRGARFFEMSLEDKDAVIDAAAGCDLILHYGGISTEQSFEEILGPNYRGTFHIYEAARRHRARVVFPSSVHVVGLYDRSETLDQDCVLRPDGYYGLSKAYGEMLARVYWEKHAVESVVVRIGSTLPEPTDRRFLSTWLSHDDFIALMQCCAQAEHVGFTVIWGASDNSRSFWRDDGRVRIGWRPKDSSDGFIDQVEGIVTQDVIAESLQGGRFVTVDYTRDGLPPKDLF</sequence>
<dbReference type="GO" id="GO:0016491">
    <property type="term" value="F:oxidoreductase activity"/>
    <property type="evidence" value="ECO:0007669"/>
    <property type="project" value="UniProtKB-KW"/>
</dbReference>
<evidence type="ECO:0000256" key="3">
    <source>
        <dbReference type="ARBA" id="ARBA00023027"/>
    </source>
</evidence>
<proteinExistence type="inferred from homology"/>
<feature type="domain" description="NAD-dependent epimerase/dehydratase" evidence="4">
    <location>
        <begin position="9"/>
        <end position="173"/>
    </location>
</feature>
<dbReference type="EMBL" id="JAESVA010000006">
    <property type="protein sequence ID" value="MCB8882222.1"/>
    <property type="molecule type" value="Genomic_DNA"/>
</dbReference>
<dbReference type="SUPFAM" id="SSF51735">
    <property type="entry name" value="NAD(P)-binding Rossmann-fold domains"/>
    <property type="match status" value="1"/>
</dbReference>
<evidence type="ECO:0000313" key="5">
    <source>
        <dbReference type="EMBL" id="MCB8882222.1"/>
    </source>
</evidence>
<protein>
    <submittedName>
        <fullName evidence="5">NAD(P)-dependent oxidoreductase</fullName>
    </submittedName>
</protein>